<evidence type="ECO:0000313" key="8">
    <source>
        <dbReference type="EMBL" id="KAG6663494.1"/>
    </source>
</evidence>
<dbReference type="InterPro" id="IPR045073">
    <property type="entry name" value="Omega/Tau-like"/>
</dbReference>
<dbReference type="InterPro" id="IPR045074">
    <property type="entry name" value="GST_C_Tau"/>
</dbReference>
<dbReference type="SFLD" id="SFLDG00358">
    <property type="entry name" value="Main_(cytGST)"/>
    <property type="match status" value="1"/>
</dbReference>
<dbReference type="CDD" id="cd03185">
    <property type="entry name" value="GST_C_Tau"/>
    <property type="match status" value="1"/>
</dbReference>
<evidence type="ECO:0000259" key="7">
    <source>
        <dbReference type="PROSITE" id="PS50405"/>
    </source>
</evidence>
<evidence type="ECO:0000256" key="3">
    <source>
        <dbReference type="ARBA" id="ARBA00047960"/>
    </source>
</evidence>
<evidence type="ECO:0000256" key="4">
    <source>
        <dbReference type="RuleBase" id="RU003494"/>
    </source>
</evidence>
<dbReference type="AlphaFoldDB" id="A0A8T1RAG0"/>
<keyword evidence="5" id="KW-0732">Signal</keyword>
<dbReference type="EC" id="2.5.1.18" evidence="1"/>
<evidence type="ECO:0000259" key="6">
    <source>
        <dbReference type="PROSITE" id="PS50404"/>
    </source>
</evidence>
<dbReference type="GO" id="GO:0005737">
    <property type="term" value="C:cytoplasm"/>
    <property type="evidence" value="ECO:0007669"/>
    <property type="project" value="TreeGrafter"/>
</dbReference>
<dbReference type="PANTHER" id="PTHR11260:SF729">
    <property type="entry name" value="GLUTATHIONE TRANSFERASE"/>
    <property type="match status" value="1"/>
</dbReference>
<evidence type="ECO:0000256" key="1">
    <source>
        <dbReference type="ARBA" id="ARBA00012452"/>
    </source>
</evidence>
<organism evidence="8 9">
    <name type="scientific">Carya illinoinensis</name>
    <name type="common">Pecan</name>
    <dbReference type="NCBI Taxonomy" id="32201"/>
    <lineage>
        <taxon>Eukaryota</taxon>
        <taxon>Viridiplantae</taxon>
        <taxon>Streptophyta</taxon>
        <taxon>Embryophyta</taxon>
        <taxon>Tracheophyta</taxon>
        <taxon>Spermatophyta</taxon>
        <taxon>Magnoliopsida</taxon>
        <taxon>eudicotyledons</taxon>
        <taxon>Gunneridae</taxon>
        <taxon>Pentapetalae</taxon>
        <taxon>rosids</taxon>
        <taxon>fabids</taxon>
        <taxon>Fagales</taxon>
        <taxon>Juglandaceae</taxon>
        <taxon>Carya</taxon>
    </lineage>
</organism>
<feature type="signal peptide" evidence="5">
    <location>
        <begin position="1"/>
        <end position="21"/>
    </location>
</feature>
<dbReference type="CDD" id="cd03058">
    <property type="entry name" value="GST_N_Tau"/>
    <property type="match status" value="1"/>
</dbReference>
<accession>A0A8T1RAG0</accession>
<dbReference type="Pfam" id="PF00043">
    <property type="entry name" value="GST_C"/>
    <property type="match status" value="1"/>
</dbReference>
<dbReference type="InterPro" id="IPR004046">
    <property type="entry name" value="GST_C"/>
</dbReference>
<dbReference type="InterPro" id="IPR010987">
    <property type="entry name" value="Glutathione-S-Trfase_C-like"/>
</dbReference>
<dbReference type="PANTHER" id="PTHR11260">
    <property type="entry name" value="GLUTATHIONE S-TRANSFERASE, GST, SUPERFAMILY, GST DOMAIN CONTAINING"/>
    <property type="match status" value="1"/>
</dbReference>
<gene>
    <name evidence="8" type="ORF">CIPAW_02G030300</name>
</gene>
<reference evidence="8" key="1">
    <citation type="submission" date="2020-12" db="EMBL/GenBank/DDBJ databases">
        <title>WGS assembly of Carya illinoinensis cv. Pawnee.</title>
        <authorList>
            <person name="Platts A."/>
            <person name="Shu S."/>
            <person name="Wright S."/>
            <person name="Barry K."/>
            <person name="Edger P."/>
            <person name="Pires J.C."/>
            <person name="Schmutz J."/>
        </authorList>
    </citation>
    <scope>NUCLEOTIDE SEQUENCE</scope>
    <source>
        <tissue evidence="8">Leaf</tissue>
    </source>
</reference>
<keyword evidence="9" id="KW-1185">Reference proteome</keyword>
<dbReference type="FunFam" id="1.20.1050.10:FF:000012">
    <property type="entry name" value="Tau class glutathione S-transferase"/>
    <property type="match status" value="1"/>
</dbReference>
<dbReference type="Pfam" id="PF02798">
    <property type="entry name" value="GST_N"/>
    <property type="match status" value="1"/>
</dbReference>
<proteinExistence type="inferred from homology"/>
<feature type="domain" description="GST C-terminal" evidence="7">
    <location>
        <begin position="88"/>
        <end position="214"/>
    </location>
</feature>
<keyword evidence="2" id="KW-0808">Transferase</keyword>
<comment type="catalytic activity">
    <reaction evidence="3">
        <text>RX + glutathione = an S-substituted glutathione + a halide anion + H(+)</text>
        <dbReference type="Rhea" id="RHEA:16437"/>
        <dbReference type="ChEBI" id="CHEBI:15378"/>
        <dbReference type="ChEBI" id="CHEBI:16042"/>
        <dbReference type="ChEBI" id="CHEBI:17792"/>
        <dbReference type="ChEBI" id="CHEBI:57925"/>
        <dbReference type="ChEBI" id="CHEBI:90779"/>
        <dbReference type="EC" id="2.5.1.18"/>
    </reaction>
</comment>
<evidence type="ECO:0000256" key="2">
    <source>
        <dbReference type="ARBA" id="ARBA00022679"/>
    </source>
</evidence>
<name>A0A8T1RAG0_CARIL</name>
<dbReference type="EMBL" id="CM031810">
    <property type="protein sequence ID" value="KAG6663494.1"/>
    <property type="molecule type" value="Genomic_DNA"/>
</dbReference>
<dbReference type="InterPro" id="IPR004045">
    <property type="entry name" value="Glutathione_S-Trfase_N"/>
</dbReference>
<dbReference type="FunFam" id="3.40.30.10:FF:000014">
    <property type="entry name" value="Tau class glutathione S-transferase"/>
    <property type="match status" value="1"/>
</dbReference>
<dbReference type="SFLD" id="SFLDS00019">
    <property type="entry name" value="Glutathione_Transferase_(cytos"/>
    <property type="match status" value="1"/>
</dbReference>
<evidence type="ECO:0000256" key="5">
    <source>
        <dbReference type="SAM" id="SignalP"/>
    </source>
</evidence>
<dbReference type="SFLD" id="SFLDG01152">
    <property type="entry name" value="Main.3:_Omega-_and_Tau-like"/>
    <property type="match status" value="1"/>
</dbReference>
<dbReference type="PROSITE" id="PS50405">
    <property type="entry name" value="GST_CTER"/>
    <property type="match status" value="1"/>
</dbReference>
<comment type="caution">
    <text evidence="8">The sequence shown here is derived from an EMBL/GenBank/DDBJ whole genome shotgun (WGS) entry which is preliminary data.</text>
</comment>
<sequence>MAEVKLFRTWSSTFALRIVWALEVKGIEYDMIYEDLSNKSSMLLQYNPVYKKVPVLLHKGKPISESFVILEYIEETWTSKTPSLLPGDPYQRAMARFWAKFGDDKILPLIWEAFIKQGKDQEEALIAAHENLKYLEVELRGKKFLGGETVGFADLTFGWLANLVSVFEEVAGVTLIDHEKFPLLLTWMKNFMDAPKIRETWPPRDKLINKYRALRETLIAKEPK</sequence>
<dbReference type="GO" id="GO:0004364">
    <property type="term" value="F:glutathione transferase activity"/>
    <property type="evidence" value="ECO:0007669"/>
    <property type="project" value="UniProtKB-EC"/>
</dbReference>
<feature type="chain" id="PRO_5035739832" description="glutathione transferase" evidence="5">
    <location>
        <begin position="22"/>
        <end position="224"/>
    </location>
</feature>
<protein>
    <recommendedName>
        <fullName evidence="1">glutathione transferase</fullName>
        <ecNumber evidence="1">2.5.1.18</ecNumber>
    </recommendedName>
</protein>
<feature type="domain" description="GST N-terminal" evidence="6">
    <location>
        <begin position="2"/>
        <end position="81"/>
    </location>
</feature>
<dbReference type="Proteomes" id="UP000811609">
    <property type="component" value="Chromosome 2"/>
</dbReference>
<evidence type="ECO:0000313" key="9">
    <source>
        <dbReference type="Proteomes" id="UP000811609"/>
    </source>
</evidence>
<dbReference type="GO" id="GO:0006749">
    <property type="term" value="P:glutathione metabolic process"/>
    <property type="evidence" value="ECO:0007669"/>
    <property type="project" value="InterPro"/>
</dbReference>
<comment type="similarity">
    <text evidence="4">Belongs to the GST superfamily.</text>
</comment>
<dbReference type="PROSITE" id="PS50404">
    <property type="entry name" value="GST_NTER"/>
    <property type="match status" value="1"/>
</dbReference>
<dbReference type="InterPro" id="IPR040079">
    <property type="entry name" value="Glutathione_S-Trfase"/>
</dbReference>